<evidence type="ECO:0000313" key="2">
    <source>
        <dbReference type="Proteomes" id="UP000182130"/>
    </source>
</evidence>
<dbReference type="EMBL" id="FNEI01000024">
    <property type="protein sequence ID" value="SDK00918.1"/>
    <property type="molecule type" value="Genomic_DNA"/>
</dbReference>
<reference evidence="2" key="1">
    <citation type="submission" date="2016-10" db="EMBL/GenBank/DDBJ databases">
        <authorList>
            <person name="Varghese N."/>
            <person name="Submissions S."/>
        </authorList>
    </citation>
    <scope>NUCLEOTIDE SEQUENCE [LARGE SCALE GENOMIC DNA]</scope>
    <source>
        <strain evidence="2">CGMCC 1.10783</strain>
    </source>
</reference>
<dbReference type="AlphaFoldDB" id="A0A1G8YDJ9"/>
<gene>
    <name evidence="1" type="ORF">SAMN05216555_12414</name>
</gene>
<proteinExistence type="predicted"/>
<accession>A0A1G8YDJ9</accession>
<dbReference type="Proteomes" id="UP000182130">
    <property type="component" value="Unassembled WGS sequence"/>
</dbReference>
<organism evidence="1 2">
    <name type="scientific">Arthrobacter cupressi</name>
    <dbReference type="NCBI Taxonomy" id="1045773"/>
    <lineage>
        <taxon>Bacteria</taxon>
        <taxon>Bacillati</taxon>
        <taxon>Actinomycetota</taxon>
        <taxon>Actinomycetes</taxon>
        <taxon>Micrococcales</taxon>
        <taxon>Micrococcaceae</taxon>
        <taxon>Arthrobacter</taxon>
    </lineage>
</organism>
<protein>
    <submittedName>
        <fullName evidence="1">Uncharacterized protein</fullName>
    </submittedName>
</protein>
<name>A0A1G8YDJ9_9MICC</name>
<keyword evidence="2" id="KW-1185">Reference proteome</keyword>
<sequence>MSSGSLVTPFQAVKALEPQNFQGITMSPAVIAEESLSLSPRRFE</sequence>
<evidence type="ECO:0000313" key="1">
    <source>
        <dbReference type="EMBL" id="SDK00918.1"/>
    </source>
</evidence>
<dbReference type="STRING" id="1045773.SAMN05216555_12414"/>